<sequence length="296" mass="32355">MSAIRETSLNPATDTLAPAPAAAGTGSGAGRAARRATLWVVRGTLPRRHYVAIALFSFLLMLGGWWGLSDSGLVPQLFLPSPPQVLARLQAWYGQGNLIADTEISIYRVTAGFVLSAVMAIPLGLYIGSYRPVQAFFEPMVEFARYLPAVAFVPLVLLWVGIGEGAKISIIWIGTFFQMVLMISENVRHVPTAQIEAAQTMGANRAEIVSRVIFRSALPDIVDTLRVTLGWAWTYLVVAEMVAANSGLGYAILQAQRFLQTGKIFGGILLIGTIGLIMDQLFRFLHRRAFPWLHRA</sequence>
<dbReference type="FunFam" id="1.10.3720.10:FF:000003">
    <property type="entry name" value="Aliphatic sulfonate ABC transporter permease"/>
    <property type="match status" value="1"/>
</dbReference>
<name>A0A1A6C3Y7_9GAMM</name>
<protein>
    <submittedName>
        <fullName evidence="10">Urea carboxylase-related ABC transporter, permease protein</fullName>
    </submittedName>
</protein>
<evidence type="ECO:0000256" key="5">
    <source>
        <dbReference type="ARBA" id="ARBA00022989"/>
    </source>
</evidence>
<dbReference type="GO" id="GO:0042918">
    <property type="term" value="P:alkanesulfonate transmembrane transport"/>
    <property type="evidence" value="ECO:0007669"/>
    <property type="project" value="UniProtKB-ARBA"/>
</dbReference>
<dbReference type="Gene3D" id="1.10.3720.10">
    <property type="entry name" value="MetI-like"/>
    <property type="match status" value="1"/>
</dbReference>
<keyword evidence="6 7" id="KW-0472">Membrane</keyword>
<feature type="transmembrane region" description="Helical" evidence="7">
    <location>
        <begin position="143"/>
        <end position="162"/>
    </location>
</feature>
<dbReference type="GO" id="GO:0005886">
    <property type="term" value="C:plasma membrane"/>
    <property type="evidence" value="ECO:0007669"/>
    <property type="project" value="UniProtKB-SubCell"/>
</dbReference>
<feature type="transmembrane region" description="Helical" evidence="7">
    <location>
        <begin position="106"/>
        <end position="127"/>
    </location>
</feature>
<feature type="compositionally biased region" description="Polar residues" evidence="8">
    <location>
        <begin position="1"/>
        <end position="10"/>
    </location>
</feature>
<dbReference type="EMBL" id="JQSG02000003">
    <property type="protein sequence ID" value="OBS09269.1"/>
    <property type="molecule type" value="Genomic_DNA"/>
</dbReference>
<evidence type="ECO:0000256" key="6">
    <source>
        <dbReference type="ARBA" id="ARBA00023136"/>
    </source>
</evidence>
<evidence type="ECO:0000313" key="11">
    <source>
        <dbReference type="Proteomes" id="UP000029273"/>
    </source>
</evidence>
<dbReference type="PROSITE" id="PS50928">
    <property type="entry name" value="ABC_TM1"/>
    <property type="match status" value="1"/>
</dbReference>
<dbReference type="AlphaFoldDB" id="A0A1A6C3Y7"/>
<keyword evidence="3" id="KW-1003">Cell membrane</keyword>
<evidence type="ECO:0000259" key="9">
    <source>
        <dbReference type="PROSITE" id="PS50928"/>
    </source>
</evidence>
<feature type="transmembrane region" description="Helical" evidence="7">
    <location>
        <begin position="264"/>
        <end position="285"/>
    </location>
</feature>
<dbReference type="CDD" id="cd06261">
    <property type="entry name" value="TM_PBP2"/>
    <property type="match status" value="1"/>
</dbReference>
<organism evidence="10 11">
    <name type="scientific">Acidihalobacter prosperus</name>
    <dbReference type="NCBI Taxonomy" id="160660"/>
    <lineage>
        <taxon>Bacteria</taxon>
        <taxon>Pseudomonadati</taxon>
        <taxon>Pseudomonadota</taxon>
        <taxon>Gammaproteobacteria</taxon>
        <taxon>Chromatiales</taxon>
        <taxon>Ectothiorhodospiraceae</taxon>
        <taxon>Acidihalobacter</taxon>
    </lineage>
</organism>
<dbReference type="InterPro" id="IPR000515">
    <property type="entry name" value="MetI-like"/>
</dbReference>
<dbReference type="PANTHER" id="PTHR30151">
    <property type="entry name" value="ALKANE SULFONATE ABC TRANSPORTER-RELATED, MEMBRANE SUBUNIT"/>
    <property type="match status" value="1"/>
</dbReference>
<accession>A0A1A6C3Y7</accession>
<comment type="similarity">
    <text evidence="7">Belongs to the binding-protein-dependent transport system permease family.</text>
</comment>
<evidence type="ECO:0000256" key="1">
    <source>
        <dbReference type="ARBA" id="ARBA00004651"/>
    </source>
</evidence>
<evidence type="ECO:0000256" key="3">
    <source>
        <dbReference type="ARBA" id="ARBA00022475"/>
    </source>
</evidence>
<keyword evidence="4 7" id="KW-0812">Transmembrane</keyword>
<evidence type="ECO:0000313" key="10">
    <source>
        <dbReference type="EMBL" id="OBS09269.1"/>
    </source>
</evidence>
<dbReference type="SUPFAM" id="SSF161098">
    <property type="entry name" value="MetI-like"/>
    <property type="match status" value="1"/>
</dbReference>
<evidence type="ECO:0000256" key="2">
    <source>
        <dbReference type="ARBA" id="ARBA00022448"/>
    </source>
</evidence>
<feature type="compositionally biased region" description="Low complexity" evidence="8">
    <location>
        <begin position="11"/>
        <end position="24"/>
    </location>
</feature>
<evidence type="ECO:0000256" key="8">
    <source>
        <dbReference type="SAM" id="MobiDB-lite"/>
    </source>
</evidence>
<gene>
    <name evidence="10" type="ORF">Thpro_021597</name>
</gene>
<feature type="transmembrane region" description="Helical" evidence="7">
    <location>
        <begin position="232"/>
        <end position="252"/>
    </location>
</feature>
<dbReference type="STRING" id="160660.BJI67_01735"/>
<keyword evidence="5 7" id="KW-1133">Transmembrane helix</keyword>
<dbReference type="Pfam" id="PF00528">
    <property type="entry name" value="BPD_transp_1"/>
    <property type="match status" value="1"/>
</dbReference>
<reference evidence="10 11" key="1">
    <citation type="journal article" date="2014" name="Genome Announc.">
        <title>Draft Genome Sequence of the Iron-Oxidizing, Acidophilic, and Halotolerant 'Thiobacillus prosperus' Type Strain DSM 5130.</title>
        <authorList>
            <person name="Ossandon F.J."/>
            <person name="Cardenas J.P."/>
            <person name="Corbett M."/>
            <person name="Quatrini R."/>
            <person name="Holmes D.S."/>
            <person name="Watkin E."/>
        </authorList>
    </citation>
    <scope>NUCLEOTIDE SEQUENCE [LARGE SCALE GENOMIC DNA]</scope>
    <source>
        <strain evidence="10 11">DSM 5130</strain>
    </source>
</reference>
<comment type="caution">
    <text evidence="10">The sequence shown here is derived from an EMBL/GenBank/DDBJ whole genome shotgun (WGS) entry which is preliminary data.</text>
</comment>
<keyword evidence="11" id="KW-1185">Reference proteome</keyword>
<dbReference type="PANTHER" id="PTHR30151:SF0">
    <property type="entry name" value="ABC TRANSPORTER PERMEASE PROTEIN MJ0413-RELATED"/>
    <property type="match status" value="1"/>
</dbReference>
<evidence type="ECO:0000256" key="4">
    <source>
        <dbReference type="ARBA" id="ARBA00022692"/>
    </source>
</evidence>
<keyword evidence="2 7" id="KW-0813">Transport</keyword>
<dbReference type="OrthoDB" id="8138334at2"/>
<dbReference type="Proteomes" id="UP000029273">
    <property type="component" value="Unassembled WGS sequence"/>
</dbReference>
<dbReference type="InterPro" id="IPR035906">
    <property type="entry name" value="MetI-like_sf"/>
</dbReference>
<dbReference type="RefSeq" id="WP_082954530.1">
    <property type="nucleotide sequence ID" value="NZ_JQSG02000003.1"/>
</dbReference>
<feature type="transmembrane region" description="Helical" evidence="7">
    <location>
        <begin position="50"/>
        <end position="68"/>
    </location>
</feature>
<comment type="subcellular location">
    <subcellularLocation>
        <location evidence="1 7">Cell membrane</location>
        <topology evidence="1 7">Multi-pass membrane protein</topology>
    </subcellularLocation>
</comment>
<proteinExistence type="inferred from homology"/>
<feature type="domain" description="ABC transmembrane type-1" evidence="9">
    <location>
        <begin position="102"/>
        <end position="286"/>
    </location>
</feature>
<evidence type="ECO:0000256" key="7">
    <source>
        <dbReference type="RuleBase" id="RU363032"/>
    </source>
</evidence>
<feature type="transmembrane region" description="Helical" evidence="7">
    <location>
        <begin position="168"/>
        <end position="184"/>
    </location>
</feature>
<feature type="region of interest" description="Disordered" evidence="8">
    <location>
        <begin position="1"/>
        <end position="28"/>
    </location>
</feature>